<dbReference type="CDD" id="cd12148">
    <property type="entry name" value="fungal_TF_MHR"/>
    <property type="match status" value="1"/>
</dbReference>
<evidence type="ECO:0000313" key="3">
    <source>
        <dbReference type="EMBL" id="KAL2851689.1"/>
    </source>
</evidence>
<proteinExistence type="predicted"/>
<reference evidence="3 4" key="1">
    <citation type="submission" date="2024-07" db="EMBL/GenBank/DDBJ databases">
        <title>Section-level genome sequencing and comparative genomics of Aspergillus sections Usti and Cavernicolus.</title>
        <authorList>
            <consortium name="Lawrence Berkeley National Laboratory"/>
            <person name="Nybo J.L."/>
            <person name="Vesth T.C."/>
            <person name="Theobald S."/>
            <person name="Frisvad J.C."/>
            <person name="Larsen T.O."/>
            <person name="Kjaerboelling I."/>
            <person name="Rothschild-Mancinelli K."/>
            <person name="Lyhne E.K."/>
            <person name="Kogle M.E."/>
            <person name="Barry K."/>
            <person name="Clum A."/>
            <person name="Na H."/>
            <person name="Ledsgaard L."/>
            <person name="Lin J."/>
            <person name="Lipzen A."/>
            <person name="Kuo A."/>
            <person name="Riley R."/>
            <person name="Mondo S."/>
            <person name="LaButti K."/>
            <person name="Haridas S."/>
            <person name="Pangalinan J."/>
            <person name="Salamov A.A."/>
            <person name="Simmons B.A."/>
            <person name="Magnuson J.K."/>
            <person name="Chen J."/>
            <person name="Drula E."/>
            <person name="Henrissat B."/>
            <person name="Wiebenga A."/>
            <person name="Lubbers R.J."/>
            <person name="Gomes A.C."/>
            <person name="Macurrencykelacurrency M.R."/>
            <person name="Stajich J."/>
            <person name="Grigoriev I.V."/>
            <person name="Mortensen U.H."/>
            <person name="De vries R.P."/>
            <person name="Baker S.E."/>
            <person name="Andersen M.R."/>
        </authorList>
    </citation>
    <scope>NUCLEOTIDE SEQUENCE [LARGE SCALE GENOMIC DNA]</scope>
    <source>
        <strain evidence="3 4">CBS 756.74</strain>
    </source>
</reference>
<gene>
    <name evidence="3" type="ORF">BJX68DRAFT_265933</name>
</gene>
<accession>A0ABR4KHF1</accession>
<keyword evidence="1" id="KW-0539">Nucleus</keyword>
<evidence type="ECO:0000259" key="2">
    <source>
        <dbReference type="Pfam" id="PF04082"/>
    </source>
</evidence>
<organism evidence="3 4">
    <name type="scientific">Aspergillus pseudodeflectus</name>
    <dbReference type="NCBI Taxonomy" id="176178"/>
    <lineage>
        <taxon>Eukaryota</taxon>
        <taxon>Fungi</taxon>
        <taxon>Dikarya</taxon>
        <taxon>Ascomycota</taxon>
        <taxon>Pezizomycotina</taxon>
        <taxon>Eurotiomycetes</taxon>
        <taxon>Eurotiomycetidae</taxon>
        <taxon>Eurotiales</taxon>
        <taxon>Aspergillaceae</taxon>
        <taxon>Aspergillus</taxon>
        <taxon>Aspergillus subgen. Nidulantes</taxon>
    </lineage>
</organism>
<sequence>MRPVQESEAQMQQTAADLLPLLNLPCRYQGIKADPDLPKNEDLSQPILGTLSKSLQYHISTIIGDDRAIALSAAVFFSTIHPWFPIVNRASYYSGLSKQSPERSPGFGLLILCTHLLGISPTNGTMSSRMQGLYILATGLAASLTGAEISSIELLQARILLSLFEVGHGMYSAAHISMGANNRAARSSLAGLASGATNGRFGGGANVDDDHRVCCGLMILERYIALEMGQIPDSNELRVSNAASVSTADQDSVLRDLLRASASLEEVLNHIHTPAAYDVKYDEAMPLIQSLVALRDSLGKEGTPPLSCPATALCRSAFMAIMENGYRLEHPPGKDCSPLSIALLQADVDQFVSACEGLTKTMVEGNSINIPGFFVHTTGTAALMISRYFSESRTTNAVPSLQCLKQLLEALSNRWLGAGVYLERIHREQGQYNLEIPSVGAFIRNNALF</sequence>
<dbReference type="EMBL" id="JBFXLR010000017">
    <property type="protein sequence ID" value="KAL2851689.1"/>
    <property type="molecule type" value="Genomic_DNA"/>
</dbReference>
<evidence type="ECO:0000313" key="4">
    <source>
        <dbReference type="Proteomes" id="UP001610444"/>
    </source>
</evidence>
<name>A0ABR4KHF1_9EURO</name>
<keyword evidence="4" id="KW-1185">Reference proteome</keyword>
<protein>
    <recommendedName>
        <fullName evidence="2">Xylanolytic transcriptional activator regulatory domain-containing protein</fullName>
    </recommendedName>
</protein>
<dbReference type="Proteomes" id="UP001610444">
    <property type="component" value="Unassembled WGS sequence"/>
</dbReference>
<dbReference type="GeneID" id="98160519"/>
<comment type="caution">
    <text evidence="3">The sequence shown here is derived from an EMBL/GenBank/DDBJ whole genome shotgun (WGS) entry which is preliminary data.</text>
</comment>
<evidence type="ECO:0000256" key="1">
    <source>
        <dbReference type="ARBA" id="ARBA00023242"/>
    </source>
</evidence>
<feature type="domain" description="Xylanolytic transcriptional activator regulatory" evidence="2">
    <location>
        <begin position="75"/>
        <end position="229"/>
    </location>
</feature>
<dbReference type="RefSeq" id="XP_070899946.1">
    <property type="nucleotide sequence ID" value="XM_071045355.1"/>
</dbReference>
<dbReference type="InterPro" id="IPR007219">
    <property type="entry name" value="XnlR_reg_dom"/>
</dbReference>
<dbReference type="Pfam" id="PF04082">
    <property type="entry name" value="Fungal_trans"/>
    <property type="match status" value="1"/>
</dbReference>